<dbReference type="GO" id="GO:0005737">
    <property type="term" value="C:cytoplasm"/>
    <property type="evidence" value="ECO:0007669"/>
    <property type="project" value="TreeGrafter"/>
</dbReference>
<evidence type="ECO:0000313" key="4">
    <source>
        <dbReference type="EMBL" id="SKB30269.1"/>
    </source>
</evidence>
<evidence type="ECO:0000259" key="3">
    <source>
        <dbReference type="Pfam" id="PF02581"/>
    </source>
</evidence>
<dbReference type="RefSeq" id="WP_079718851.1">
    <property type="nucleotide sequence ID" value="NZ_FUYY01000001.1"/>
</dbReference>
<evidence type="ECO:0000256" key="1">
    <source>
        <dbReference type="ARBA" id="ARBA00004948"/>
    </source>
</evidence>
<dbReference type="AlphaFoldDB" id="A0A1T5A5Y2"/>
<dbReference type="InterPro" id="IPR022998">
    <property type="entry name" value="ThiamineP_synth_TenI"/>
</dbReference>
<organism evidence="4 5">
    <name type="scientific">Salegentibacter holothuriorum</name>
    <dbReference type="NCBI Taxonomy" id="241145"/>
    <lineage>
        <taxon>Bacteria</taxon>
        <taxon>Pseudomonadati</taxon>
        <taxon>Bacteroidota</taxon>
        <taxon>Flavobacteriia</taxon>
        <taxon>Flavobacteriales</taxon>
        <taxon>Flavobacteriaceae</taxon>
        <taxon>Salegentibacter</taxon>
    </lineage>
</organism>
<sequence>MLILFTSEENSSAEKEQLIHFLENGLPLLHVRKPGITKAEKKTWLSQFEEEHLQKMVLHQHHQLTEFFPVKGIHLKEEYRNKMKELVHYIEKFQRKGLTVSSSFHAPGKLKKEASVFDYTFLSPVFTSVSKEGYKGKEFNVENLPHKVVALGGIEADKIHTAKEMGYAGVAALGAVWFAENRHKAFTEIFNNYRNVYK</sequence>
<evidence type="ECO:0000256" key="2">
    <source>
        <dbReference type="ARBA" id="ARBA00022977"/>
    </source>
</evidence>
<dbReference type="CDD" id="cd00564">
    <property type="entry name" value="TMP_TenI"/>
    <property type="match status" value="1"/>
</dbReference>
<dbReference type="GO" id="GO:0009228">
    <property type="term" value="P:thiamine biosynthetic process"/>
    <property type="evidence" value="ECO:0007669"/>
    <property type="project" value="UniProtKB-KW"/>
</dbReference>
<keyword evidence="2" id="KW-0784">Thiamine biosynthesis</keyword>
<feature type="domain" description="Thiamine phosphate synthase/TenI" evidence="3">
    <location>
        <begin position="6"/>
        <end position="175"/>
    </location>
</feature>
<proteinExistence type="predicted"/>
<accession>A0A1T5A5Y2</accession>
<protein>
    <submittedName>
        <fullName evidence="4">Thiamine-phosphate pyrophosphorylase</fullName>
    </submittedName>
</protein>
<dbReference type="PANTHER" id="PTHR20857">
    <property type="entry name" value="THIAMINE-PHOSPHATE PYROPHOSPHORYLASE"/>
    <property type="match status" value="1"/>
</dbReference>
<dbReference type="Proteomes" id="UP000190230">
    <property type="component" value="Unassembled WGS sequence"/>
</dbReference>
<keyword evidence="5" id="KW-1185">Reference proteome</keyword>
<comment type="pathway">
    <text evidence="1">Cofactor biosynthesis; thiamine diphosphate biosynthesis.</text>
</comment>
<dbReference type="EMBL" id="FUYY01000001">
    <property type="protein sequence ID" value="SKB30269.1"/>
    <property type="molecule type" value="Genomic_DNA"/>
</dbReference>
<dbReference type="Pfam" id="PF02581">
    <property type="entry name" value="TMP-TENI"/>
    <property type="match status" value="1"/>
</dbReference>
<dbReference type="SUPFAM" id="SSF51391">
    <property type="entry name" value="Thiamin phosphate synthase"/>
    <property type="match status" value="1"/>
</dbReference>
<dbReference type="OrthoDB" id="194683at2"/>
<dbReference type="InterPro" id="IPR036206">
    <property type="entry name" value="ThiamineP_synth_sf"/>
</dbReference>
<gene>
    <name evidence="4" type="ORF">SAMN05660776_0213</name>
</gene>
<evidence type="ECO:0000313" key="5">
    <source>
        <dbReference type="Proteomes" id="UP000190230"/>
    </source>
</evidence>
<dbReference type="InterPro" id="IPR013785">
    <property type="entry name" value="Aldolase_TIM"/>
</dbReference>
<dbReference type="GO" id="GO:0004789">
    <property type="term" value="F:thiamine-phosphate diphosphorylase activity"/>
    <property type="evidence" value="ECO:0007669"/>
    <property type="project" value="TreeGrafter"/>
</dbReference>
<dbReference type="Gene3D" id="3.20.20.70">
    <property type="entry name" value="Aldolase class I"/>
    <property type="match status" value="1"/>
</dbReference>
<dbReference type="PANTHER" id="PTHR20857:SF15">
    <property type="entry name" value="THIAMINE-PHOSPHATE SYNTHASE"/>
    <property type="match status" value="1"/>
</dbReference>
<reference evidence="5" key="1">
    <citation type="submission" date="2017-02" db="EMBL/GenBank/DDBJ databases">
        <authorList>
            <person name="Varghese N."/>
            <person name="Submissions S."/>
        </authorList>
    </citation>
    <scope>NUCLEOTIDE SEQUENCE [LARGE SCALE GENOMIC DNA]</scope>
    <source>
        <strain evidence="5">DSM 23405</strain>
    </source>
</reference>
<dbReference type="STRING" id="241145.SAMN05660776_0213"/>
<name>A0A1T5A5Y2_9FLAO</name>